<dbReference type="RefSeq" id="WP_188725329.1">
    <property type="nucleotide sequence ID" value="NZ_BMJD01000021.1"/>
</dbReference>
<name>A0A9W5X5X4_9BACI</name>
<feature type="domain" description="RDD" evidence="6">
    <location>
        <begin position="6"/>
        <end position="168"/>
    </location>
</feature>
<dbReference type="EMBL" id="BMJD01000021">
    <property type="protein sequence ID" value="GGB47730.1"/>
    <property type="molecule type" value="Genomic_DNA"/>
</dbReference>
<evidence type="ECO:0000313" key="8">
    <source>
        <dbReference type="Proteomes" id="UP000621492"/>
    </source>
</evidence>
<evidence type="ECO:0000256" key="1">
    <source>
        <dbReference type="ARBA" id="ARBA00004141"/>
    </source>
</evidence>
<feature type="transmembrane region" description="Helical" evidence="5">
    <location>
        <begin position="12"/>
        <end position="34"/>
    </location>
</feature>
<dbReference type="Proteomes" id="UP000621492">
    <property type="component" value="Unassembled WGS sequence"/>
</dbReference>
<proteinExistence type="predicted"/>
<evidence type="ECO:0000259" key="6">
    <source>
        <dbReference type="Pfam" id="PF06271"/>
    </source>
</evidence>
<keyword evidence="4 5" id="KW-0472">Membrane</keyword>
<comment type="caution">
    <text evidence="7">The sequence shown here is derived from an EMBL/GenBank/DDBJ whole genome shotgun (WGS) entry which is preliminary data.</text>
</comment>
<keyword evidence="2 5" id="KW-0812">Transmembrane</keyword>
<organism evidence="7 8">
    <name type="scientific">Lentibacillus populi</name>
    <dbReference type="NCBI Taxonomy" id="1827502"/>
    <lineage>
        <taxon>Bacteria</taxon>
        <taxon>Bacillati</taxon>
        <taxon>Bacillota</taxon>
        <taxon>Bacilli</taxon>
        <taxon>Bacillales</taxon>
        <taxon>Bacillaceae</taxon>
        <taxon>Lentibacillus</taxon>
    </lineage>
</organism>
<evidence type="ECO:0000256" key="3">
    <source>
        <dbReference type="ARBA" id="ARBA00022989"/>
    </source>
</evidence>
<gene>
    <name evidence="7" type="ORF">GCM10011409_26550</name>
</gene>
<evidence type="ECO:0000256" key="5">
    <source>
        <dbReference type="SAM" id="Phobius"/>
    </source>
</evidence>
<feature type="transmembrane region" description="Helical" evidence="5">
    <location>
        <begin position="128"/>
        <end position="155"/>
    </location>
</feature>
<evidence type="ECO:0000256" key="4">
    <source>
        <dbReference type="ARBA" id="ARBA00023136"/>
    </source>
</evidence>
<reference evidence="7" key="2">
    <citation type="submission" date="2020-09" db="EMBL/GenBank/DDBJ databases">
        <authorList>
            <person name="Sun Q."/>
            <person name="Zhou Y."/>
        </authorList>
    </citation>
    <scope>NUCLEOTIDE SEQUENCE</scope>
    <source>
        <strain evidence="7">CGMCC 1.15454</strain>
    </source>
</reference>
<comment type="subcellular location">
    <subcellularLocation>
        <location evidence="1">Membrane</location>
        <topology evidence="1">Multi-pass membrane protein</topology>
    </subcellularLocation>
</comment>
<dbReference type="InterPro" id="IPR010432">
    <property type="entry name" value="RDD"/>
</dbReference>
<keyword evidence="8" id="KW-1185">Reference proteome</keyword>
<feature type="transmembrane region" description="Helical" evidence="5">
    <location>
        <begin position="54"/>
        <end position="70"/>
    </location>
</feature>
<evidence type="ECO:0000313" key="7">
    <source>
        <dbReference type="EMBL" id="GGB47730.1"/>
    </source>
</evidence>
<accession>A0A9W5X5X4</accession>
<reference evidence="7" key="1">
    <citation type="journal article" date="2014" name="Int. J. Syst. Evol. Microbiol.">
        <title>Complete genome sequence of Corynebacterium casei LMG S-19264T (=DSM 44701T), isolated from a smear-ripened cheese.</title>
        <authorList>
            <consortium name="US DOE Joint Genome Institute (JGI-PGF)"/>
            <person name="Walter F."/>
            <person name="Albersmeier A."/>
            <person name="Kalinowski J."/>
            <person name="Ruckert C."/>
        </authorList>
    </citation>
    <scope>NUCLEOTIDE SEQUENCE</scope>
    <source>
        <strain evidence="7">CGMCC 1.15454</strain>
    </source>
</reference>
<evidence type="ECO:0000256" key="2">
    <source>
        <dbReference type="ARBA" id="ARBA00022692"/>
    </source>
</evidence>
<protein>
    <recommendedName>
        <fullName evidence="6">RDD domain-containing protein</fullName>
    </recommendedName>
</protein>
<sequence>MSKSAASLKKRLLALLVDILLIIVYVIGLLGVTQLLYHIFLDGPPAMGRLGEELIAFSTLLFPVFLYFVITEYGKARATFGKRMMHIHIDSIGNLPLTLTQVILKNIIKLLPWQMAHTFIFTGFHNDWNIPVFAFVLFMVIIYGLPILSIFIICIRNDHCSIHDLIANTIVLEGDYDTTYDRHKDCQDDENNNIFFG</sequence>
<feature type="transmembrane region" description="Helical" evidence="5">
    <location>
        <begin position="91"/>
        <end position="108"/>
    </location>
</feature>
<dbReference type="Pfam" id="PF06271">
    <property type="entry name" value="RDD"/>
    <property type="match status" value="1"/>
</dbReference>
<dbReference type="AlphaFoldDB" id="A0A9W5X5X4"/>
<dbReference type="GO" id="GO:0016020">
    <property type="term" value="C:membrane"/>
    <property type="evidence" value="ECO:0007669"/>
    <property type="project" value="UniProtKB-SubCell"/>
</dbReference>
<keyword evidence="3 5" id="KW-1133">Transmembrane helix</keyword>